<evidence type="ECO:0000313" key="3">
    <source>
        <dbReference type="EMBL" id="MCG2589200.1"/>
    </source>
</evidence>
<keyword evidence="2" id="KW-0472">Membrane</keyword>
<dbReference type="EMBL" id="JAKLWS010000013">
    <property type="protein sequence ID" value="MCG2589200.1"/>
    <property type="molecule type" value="Genomic_DNA"/>
</dbReference>
<sequence length="233" mass="24769">MGIQLDFIIPPIIVGLLVIVVFQLNSFIMETSLDNQLTTNMQTFAEVTSRVIQEELKMANQIVNPADPATPDSVLTFVSVTTDTITIQRSGKNLEIISKSSVSPSTPDTIRYPSSLSSLMFDLERKPVGEPIPYYLNIEIETESDPDHHASTRGDVETVRAFAENEIYLRNVHRLSITGGPPGSGGSGGSGSGGGNDNSGGEDNGGNSGGSGENDDGEELDCTGPPWTRPPGC</sequence>
<dbReference type="Proteomes" id="UP001165366">
    <property type="component" value="Unassembled WGS sequence"/>
</dbReference>
<proteinExistence type="predicted"/>
<evidence type="ECO:0000313" key="4">
    <source>
        <dbReference type="Proteomes" id="UP001165366"/>
    </source>
</evidence>
<organism evidence="3 4">
    <name type="scientific">Rhodohalobacter sulfatireducens</name>
    <dbReference type="NCBI Taxonomy" id="2911366"/>
    <lineage>
        <taxon>Bacteria</taxon>
        <taxon>Pseudomonadati</taxon>
        <taxon>Balneolota</taxon>
        <taxon>Balneolia</taxon>
        <taxon>Balneolales</taxon>
        <taxon>Balneolaceae</taxon>
        <taxon>Rhodohalobacter</taxon>
    </lineage>
</organism>
<protein>
    <submittedName>
        <fullName evidence="3">Uncharacterized protein</fullName>
    </submittedName>
</protein>
<evidence type="ECO:0000256" key="1">
    <source>
        <dbReference type="SAM" id="MobiDB-lite"/>
    </source>
</evidence>
<feature type="compositionally biased region" description="Gly residues" evidence="1">
    <location>
        <begin position="180"/>
        <end position="212"/>
    </location>
</feature>
<feature type="transmembrane region" description="Helical" evidence="2">
    <location>
        <begin position="7"/>
        <end position="28"/>
    </location>
</feature>
<gene>
    <name evidence="3" type="ORF">L6773_11530</name>
</gene>
<keyword evidence="4" id="KW-1185">Reference proteome</keyword>
<name>A0ABS9KEE1_9BACT</name>
<keyword evidence="2" id="KW-1133">Transmembrane helix</keyword>
<feature type="region of interest" description="Disordered" evidence="1">
    <location>
        <begin position="174"/>
        <end position="233"/>
    </location>
</feature>
<evidence type="ECO:0000256" key="2">
    <source>
        <dbReference type="SAM" id="Phobius"/>
    </source>
</evidence>
<comment type="caution">
    <text evidence="3">The sequence shown here is derived from an EMBL/GenBank/DDBJ whole genome shotgun (WGS) entry which is preliminary data.</text>
</comment>
<keyword evidence="2" id="KW-0812">Transmembrane</keyword>
<accession>A0ABS9KEE1</accession>
<reference evidence="3" key="2">
    <citation type="submission" date="2024-05" db="EMBL/GenBank/DDBJ databases">
        <title>Rhodohalobacter halophilus gen. nov., sp. nov., a moderately halophilic member of the family Balneolaceae.</title>
        <authorList>
            <person name="Xia J."/>
        </authorList>
    </citation>
    <scope>NUCLEOTIDE SEQUENCE</scope>
    <source>
        <strain evidence="3">WB101</strain>
    </source>
</reference>
<reference evidence="3" key="1">
    <citation type="submission" date="2022-01" db="EMBL/GenBank/DDBJ databases">
        <authorList>
            <person name="Wang Y."/>
        </authorList>
    </citation>
    <scope>NUCLEOTIDE SEQUENCE</scope>
    <source>
        <strain evidence="3">WB101</strain>
    </source>
</reference>